<dbReference type="EMBL" id="AFGF01000241">
    <property type="protein sequence ID" value="EGO62122.1"/>
    <property type="molecule type" value="Genomic_DNA"/>
</dbReference>
<keyword evidence="1" id="KW-0812">Transmembrane</keyword>
<feature type="transmembrane region" description="Helical" evidence="1">
    <location>
        <begin position="80"/>
        <end position="98"/>
    </location>
</feature>
<keyword evidence="1" id="KW-1133">Transmembrane helix</keyword>
<dbReference type="AlphaFoldDB" id="F7NPG0"/>
<dbReference type="STRING" id="1009370.ALO_20027"/>
<reference evidence="2 3" key="1">
    <citation type="journal article" date="2011" name="EMBO J.">
        <title>Structural diversity of bacterial flagellar motors.</title>
        <authorList>
            <person name="Chen S."/>
            <person name="Beeby M."/>
            <person name="Murphy G.E."/>
            <person name="Leadbetter J.R."/>
            <person name="Hendrixson D.R."/>
            <person name="Briegel A."/>
            <person name="Li Z."/>
            <person name="Shi J."/>
            <person name="Tocheva E.I."/>
            <person name="Muller A."/>
            <person name="Dobro M.J."/>
            <person name="Jensen G.J."/>
        </authorList>
    </citation>
    <scope>NUCLEOTIDE SEQUENCE [LARGE SCALE GENOMIC DNA]</scope>
    <source>
        <strain evidence="2 3">DSM 6540</strain>
    </source>
</reference>
<feature type="transmembrane region" description="Helical" evidence="1">
    <location>
        <begin position="45"/>
        <end position="68"/>
    </location>
</feature>
<keyword evidence="3" id="KW-1185">Reference proteome</keyword>
<evidence type="ECO:0000313" key="3">
    <source>
        <dbReference type="Proteomes" id="UP000003240"/>
    </source>
</evidence>
<sequence>MRVWLGIIVLGGAILVSIWLRIRYYRHNFELNEHTVRQSPLSMALQELVGTAGGVYLSIIMLISFLKIDLPQTLELFEVSFDPLALFAILSAVVQPLWKRFV</sequence>
<evidence type="ECO:0000313" key="2">
    <source>
        <dbReference type="EMBL" id="EGO62122.1"/>
    </source>
</evidence>
<dbReference type="RefSeq" id="WP_004573552.1">
    <property type="nucleotide sequence ID" value="NZ_AFGF01000241.1"/>
</dbReference>
<evidence type="ECO:0000256" key="1">
    <source>
        <dbReference type="SAM" id="Phobius"/>
    </source>
</evidence>
<accession>F7NPG0</accession>
<organism evidence="2 3">
    <name type="scientific">Acetonema longum DSM 6540</name>
    <dbReference type="NCBI Taxonomy" id="1009370"/>
    <lineage>
        <taxon>Bacteria</taxon>
        <taxon>Bacillati</taxon>
        <taxon>Bacillota</taxon>
        <taxon>Negativicutes</taxon>
        <taxon>Acetonemataceae</taxon>
        <taxon>Acetonema</taxon>
    </lineage>
</organism>
<dbReference type="OrthoDB" id="1726338at2"/>
<name>F7NPG0_9FIRM</name>
<feature type="transmembrane region" description="Helical" evidence="1">
    <location>
        <begin position="6"/>
        <end position="24"/>
    </location>
</feature>
<protein>
    <submittedName>
        <fullName evidence="2">Uncharacterized protein</fullName>
    </submittedName>
</protein>
<dbReference type="eggNOG" id="ENOG50333MZ">
    <property type="taxonomic scope" value="Bacteria"/>
</dbReference>
<comment type="caution">
    <text evidence="2">The sequence shown here is derived from an EMBL/GenBank/DDBJ whole genome shotgun (WGS) entry which is preliminary data.</text>
</comment>
<dbReference type="Proteomes" id="UP000003240">
    <property type="component" value="Unassembled WGS sequence"/>
</dbReference>
<proteinExistence type="predicted"/>
<keyword evidence="1" id="KW-0472">Membrane</keyword>
<gene>
    <name evidence="2" type="ORF">ALO_20027</name>
</gene>